<dbReference type="EMBL" id="CP002824">
    <property type="protein sequence ID" value="AEG95634.1"/>
    <property type="molecule type" value="Genomic_DNA"/>
</dbReference>
<reference evidence="1 2" key="1">
    <citation type="journal article" date="2012" name="J. Bacteriol.">
        <title>Complete genome sequence of Enterobacter aerogenes KCTC 2190.</title>
        <authorList>
            <person name="Shin S.H."/>
            <person name="Kim S."/>
            <person name="Kim J.Y."/>
            <person name="Lee S."/>
            <person name="Um Y."/>
            <person name="Oh M.K."/>
            <person name="Kim Y.R."/>
            <person name="Lee J."/>
            <person name="Yang K.S."/>
        </authorList>
    </citation>
    <scope>NUCLEOTIDE SEQUENCE [LARGE SCALE GENOMIC DNA]</scope>
    <source>
        <strain evidence="1 2">KCTC 2190</strain>
    </source>
</reference>
<proteinExistence type="predicted"/>
<protein>
    <submittedName>
        <fullName evidence="1">Uncharacterized protein</fullName>
    </submittedName>
</protein>
<evidence type="ECO:0000313" key="2">
    <source>
        <dbReference type="Proteomes" id="UP000008881"/>
    </source>
</evidence>
<dbReference type="Proteomes" id="UP000008881">
    <property type="component" value="Chromosome"/>
</dbReference>
<organism evidence="1 2">
    <name type="scientific">Klebsiella aerogenes (strain ATCC 13048 / DSM 30053 / CCUG 1429 / JCM 1235 / KCTC 2190 / NBRC 13534 / NCIMB 10102 / NCTC 10006 / CDC 819-56)</name>
    <name type="common">Enterobacter aerogenes</name>
    <dbReference type="NCBI Taxonomy" id="1028307"/>
    <lineage>
        <taxon>Bacteria</taxon>
        <taxon>Pseudomonadati</taxon>
        <taxon>Pseudomonadota</taxon>
        <taxon>Gammaproteobacteria</taxon>
        <taxon>Enterobacterales</taxon>
        <taxon>Enterobacteriaceae</taxon>
        <taxon>Klebsiella/Raoultella group</taxon>
        <taxon>Klebsiella</taxon>
    </lineage>
</organism>
<keyword evidence="2" id="KW-1185">Reference proteome</keyword>
<dbReference type="AlphaFoldDB" id="A0A0H3FJR1"/>
<accession>A0A0H3FJR1</accession>
<dbReference type="OrthoDB" id="6630660at2"/>
<dbReference type="KEGG" id="eae:EAE_03495"/>
<name>A0A0H3FJR1_KLEAK</name>
<evidence type="ECO:0000313" key="1">
    <source>
        <dbReference type="EMBL" id="AEG95634.1"/>
    </source>
</evidence>
<sequence length="67" mass="7591">MAGALIKMKLPAERTTLYPMAAIVFLRPFPLNAHSCHCLAHFSIGLEKKKETTHNKLVEKSSEKQRK</sequence>
<dbReference type="HOGENOM" id="CLU_205154_0_0_6"/>
<gene>
    <name evidence="1" type="ordered locus">EAE_03495</name>
</gene>